<proteinExistence type="predicted"/>
<reference evidence="4 5" key="1">
    <citation type="submission" date="2018-05" db="EMBL/GenBank/DDBJ databases">
        <authorList>
            <person name="Goeker M."/>
            <person name="Huntemann M."/>
            <person name="Clum A."/>
            <person name="Pillay M."/>
            <person name="Palaniappan K."/>
            <person name="Varghese N."/>
            <person name="Mikhailova N."/>
            <person name="Stamatis D."/>
            <person name="Reddy T."/>
            <person name="Daum C."/>
            <person name="Shapiro N."/>
            <person name="Ivanova N."/>
            <person name="Kyrpides N."/>
            <person name="Woyke T."/>
        </authorList>
    </citation>
    <scope>NUCLEOTIDE SEQUENCE [LARGE SCALE GENOMIC DNA]</scope>
    <source>
        <strain evidence="4 5">DSM 26524</strain>
    </source>
</reference>
<keyword evidence="5" id="KW-1185">Reference proteome</keyword>
<dbReference type="SUPFAM" id="SSF52833">
    <property type="entry name" value="Thioredoxin-like"/>
    <property type="match status" value="1"/>
</dbReference>
<protein>
    <submittedName>
        <fullName evidence="4">Small redox-active disulfide protein 2</fullName>
    </submittedName>
</protein>
<dbReference type="InterPro" id="IPR005243">
    <property type="entry name" value="THIRX-like_proc"/>
</dbReference>
<dbReference type="Pfam" id="PF13192">
    <property type="entry name" value="Thioredoxin_3"/>
    <property type="match status" value="1"/>
</dbReference>
<dbReference type="PANTHER" id="PTHR36450:SF1">
    <property type="entry name" value="THIOREDOXIN"/>
    <property type="match status" value="1"/>
</dbReference>
<dbReference type="EMBL" id="QGGY01000008">
    <property type="protein sequence ID" value="PWJ74786.1"/>
    <property type="molecule type" value="Genomic_DNA"/>
</dbReference>
<feature type="active site" description="Nucleophile" evidence="1">
    <location>
        <position position="47"/>
    </location>
</feature>
<dbReference type="RefSeq" id="WP_109627574.1">
    <property type="nucleotide sequence ID" value="NZ_JANKBI010000006.1"/>
</dbReference>
<evidence type="ECO:0000313" key="4">
    <source>
        <dbReference type="EMBL" id="PWJ74786.1"/>
    </source>
</evidence>
<dbReference type="InterPro" id="IPR012336">
    <property type="entry name" value="Thioredoxin-like_fold"/>
</dbReference>
<evidence type="ECO:0000313" key="5">
    <source>
        <dbReference type="Proteomes" id="UP000245412"/>
    </source>
</evidence>
<dbReference type="Proteomes" id="UP000245412">
    <property type="component" value="Unassembled WGS sequence"/>
</dbReference>
<evidence type="ECO:0000256" key="1">
    <source>
        <dbReference type="PIRSR" id="PIRSR037031-50"/>
    </source>
</evidence>
<organism evidence="4 5">
    <name type="scientific">Murimonas intestini</name>
    <dbReference type="NCBI Taxonomy" id="1337051"/>
    <lineage>
        <taxon>Bacteria</taxon>
        <taxon>Bacillati</taxon>
        <taxon>Bacillota</taxon>
        <taxon>Clostridia</taxon>
        <taxon>Lachnospirales</taxon>
        <taxon>Lachnospiraceae</taxon>
        <taxon>Murimonas</taxon>
    </lineage>
</organism>
<dbReference type="AlphaFoldDB" id="A0AB73T320"/>
<evidence type="ECO:0000256" key="2">
    <source>
        <dbReference type="PIRSR" id="PIRSR037031-51"/>
    </source>
</evidence>
<dbReference type="NCBIfam" id="TIGR00412">
    <property type="entry name" value="redox_disulf_2"/>
    <property type="match status" value="1"/>
</dbReference>
<feature type="disulfide bond" description="Redox-active" evidence="2">
    <location>
        <begin position="47"/>
        <end position="50"/>
    </location>
</feature>
<accession>A0AB73T320</accession>
<gene>
    <name evidence="4" type="ORF">C7383_108216</name>
</gene>
<feature type="active site" description="Nucleophile" evidence="1">
    <location>
        <position position="50"/>
    </location>
</feature>
<dbReference type="Gene3D" id="3.40.30.10">
    <property type="entry name" value="Glutaredoxin"/>
    <property type="match status" value="1"/>
</dbReference>
<dbReference type="InterPro" id="IPR036249">
    <property type="entry name" value="Thioredoxin-like_sf"/>
</dbReference>
<sequence length="117" mass="12229">MGLFGKKKQEVEGNGCCCGGNCNADTMAEAEKAKTAGCSVKVLGSGCAKCNELEAAALEALKELGMDTEIEHVTDFTQIAAYGVMTTPALVVDGRVVAYGKVLKKDEVVKLLKKARG</sequence>
<evidence type="ECO:0000259" key="3">
    <source>
        <dbReference type="Pfam" id="PF13192"/>
    </source>
</evidence>
<name>A0AB73T320_9FIRM</name>
<keyword evidence="2" id="KW-0676">Redox-active center</keyword>
<dbReference type="PANTHER" id="PTHR36450">
    <property type="entry name" value="THIOREDOXIN"/>
    <property type="match status" value="1"/>
</dbReference>
<keyword evidence="2" id="KW-1015">Disulfide bond</keyword>
<feature type="domain" description="Thioredoxin-like fold" evidence="3">
    <location>
        <begin position="39"/>
        <end position="113"/>
    </location>
</feature>
<comment type="caution">
    <text evidence="4">The sequence shown here is derived from an EMBL/GenBank/DDBJ whole genome shotgun (WGS) entry which is preliminary data.</text>
</comment>